<dbReference type="AlphaFoldDB" id="A0A250JEX6"/>
<keyword evidence="2" id="KW-0808">Transferase</keyword>
<organism evidence="2 3">
    <name type="scientific">Cystobacter fuscus</name>
    <dbReference type="NCBI Taxonomy" id="43"/>
    <lineage>
        <taxon>Bacteria</taxon>
        <taxon>Pseudomonadati</taxon>
        <taxon>Myxococcota</taxon>
        <taxon>Myxococcia</taxon>
        <taxon>Myxococcales</taxon>
        <taxon>Cystobacterineae</taxon>
        <taxon>Archangiaceae</taxon>
        <taxon>Cystobacter</taxon>
    </lineage>
</organism>
<sequence length="117" mass="12358">MSHALPVLLVLGLVIALGVRRMECGKDLEAGPMPETVWTDQNTEAVTGPTAPPPLTPNQKRPPCTAGLELEVNGGCWLAIERTAPNCPPQTVTYEGRCLLRVARPQPVPVSVDAGGP</sequence>
<dbReference type="Proteomes" id="UP000217257">
    <property type="component" value="Chromosome"/>
</dbReference>
<proteinExistence type="predicted"/>
<evidence type="ECO:0000313" key="2">
    <source>
        <dbReference type="EMBL" id="ATB42449.1"/>
    </source>
</evidence>
<feature type="region of interest" description="Disordered" evidence="1">
    <location>
        <begin position="28"/>
        <end position="63"/>
    </location>
</feature>
<name>A0A250JEX6_9BACT</name>
<keyword evidence="2" id="KW-0418">Kinase</keyword>
<dbReference type="KEGG" id="cfus:CYFUS_007927"/>
<evidence type="ECO:0000313" key="3">
    <source>
        <dbReference type="Proteomes" id="UP000217257"/>
    </source>
</evidence>
<reference evidence="2 3" key="1">
    <citation type="submission" date="2017-06" db="EMBL/GenBank/DDBJ databases">
        <title>Sequencing and comparative analysis of myxobacterial genomes.</title>
        <authorList>
            <person name="Rupp O."/>
            <person name="Goesmann A."/>
            <person name="Sogaard-Andersen L."/>
        </authorList>
    </citation>
    <scope>NUCLEOTIDE SEQUENCE [LARGE SCALE GENOMIC DNA]</scope>
    <source>
        <strain evidence="2 3">DSM 52655</strain>
    </source>
</reference>
<evidence type="ECO:0000256" key="1">
    <source>
        <dbReference type="SAM" id="MobiDB-lite"/>
    </source>
</evidence>
<dbReference type="EMBL" id="CP022098">
    <property type="protein sequence ID" value="ATB42449.1"/>
    <property type="molecule type" value="Genomic_DNA"/>
</dbReference>
<gene>
    <name evidence="2" type="ORF">CYFUS_007927</name>
</gene>
<protein>
    <submittedName>
        <fullName evidence="2">Protein kinase</fullName>
    </submittedName>
</protein>
<dbReference type="GO" id="GO:0016301">
    <property type="term" value="F:kinase activity"/>
    <property type="evidence" value="ECO:0007669"/>
    <property type="project" value="UniProtKB-KW"/>
</dbReference>
<accession>A0A250JEX6</accession>